<protein>
    <submittedName>
        <fullName evidence="5">Uncharacterized protein</fullName>
    </submittedName>
</protein>
<evidence type="ECO:0000256" key="4">
    <source>
        <dbReference type="ARBA" id="ARBA00022840"/>
    </source>
</evidence>
<dbReference type="EMBL" id="CAEKDK010000005">
    <property type="protein sequence ID" value="CAB4278795.1"/>
    <property type="molecule type" value="Genomic_DNA"/>
</dbReference>
<dbReference type="GO" id="GO:0005524">
    <property type="term" value="F:ATP binding"/>
    <property type="evidence" value="ECO:0007669"/>
    <property type="project" value="UniProtKB-KW"/>
</dbReference>
<organism evidence="5 6">
    <name type="scientific">Prunus armeniaca</name>
    <name type="common">Apricot</name>
    <name type="synonym">Armeniaca vulgaris</name>
    <dbReference type="NCBI Taxonomy" id="36596"/>
    <lineage>
        <taxon>Eukaryota</taxon>
        <taxon>Viridiplantae</taxon>
        <taxon>Streptophyta</taxon>
        <taxon>Embryophyta</taxon>
        <taxon>Tracheophyta</taxon>
        <taxon>Spermatophyta</taxon>
        <taxon>Magnoliopsida</taxon>
        <taxon>eudicotyledons</taxon>
        <taxon>Gunneridae</taxon>
        <taxon>Pentapetalae</taxon>
        <taxon>rosids</taxon>
        <taxon>fabids</taxon>
        <taxon>Rosales</taxon>
        <taxon>Rosaceae</taxon>
        <taxon>Amygdaloideae</taxon>
        <taxon>Amygdaleae</taxon>
        <taxon>Prunus</taxon>
    </lineage>
</organism>
<dbReference type="Gene3D" id="3.40.50.300">
    <property type="entry name" value="P-loop containing nucleotide triphosphate hydrolases"/>
    <property type="match status" value="1"/>
</dbReference>
<evidence type="ECO:0000256" key="3">
    <source>
        <dbReference type="ARBA" id="ARBA00022806"/>
    </source>
</evidence>
<dbReference type="InterPro" id="IPR050474">
    <property type="entry name" value="Hel308_SKI2-like"/>
</dbReference>
<sequence length="61" mass="7052">MSVTTYMLLMQFMVESTQTMIRIVGLSATLLNYLEVAQFLRVNPEARLFFFDSSYRPVPLA</sequence>
<reference evidence="5 6" key="1">
    <citation type="submission" date="2020-05" db="EMBL/GenBank/DDBJ databases">
        <authorList>
            <person name="Campoy J."/>
            <person name="Schneeberger K."/>
            <person name="Spophaly S."/>
        </authorList>
    </citation>
    <scope>NUCLEOTIDE SEQUENCE [LARGE SCALE GENOMIC DNA]</scope>
    <source>
        <strain evidence="5">PruArmRojPasFocal</strain>
    </source>
</reference>
<evidence type="ECO:0000313" key="5">
    <source>
        <dbReference type="EMBL" id="CAB4278795.1"/>
    </source>
</evidence>
<dbReference type="PANTHER" id="PTHR47961">
    <property type="entry name" value="DNA POLYMERASE THETA, PUTATIVE (AFU_ORTHOLOGUE AFUA_1G05260)-RELATED"/>
    <property type="match status" value="1"/>
</dbReference>
<gene>
    <name evidence="5" type="ORF">CURHAP_LOCUS30633</name>
</gene>
<name>A0A6J5UUC0_PRUAR</name>
<evidence type="ECO:0000256" key="2">
    <source>
        <dbReference type="ARBA" id="ARBA00022801"/>
    </source>
</evidence>
<dbReference type="AlphaFoldDB" id="A0A6J5UUC0"/>
<accession>A0A6J5UUC0</accession>
<keyword evidence="1" id="KW-0547">Nucleotide-binding</keyword>
<dbReference type="GO" id="GO:0004386">
    <property type="term" value="F:helicase activity"/>
    <property type="evidence" value="ECO:0007669"/>
    <property type="project" value="UniProtKB-KW"/>
</dbReference>
<evidence type="ECO:0000256" key="1">
    <source>
        <dbReference type="ARBA" id="ARBA00022741"/>
    </source>
</evidence>
<dbReference type="PANTHER" id="PTHR47961:SF13">
    <property type="entry name" value="ACTIVATING SIGNAL COINTEGRATOR 1 COMPLEX SUBUNIT 3"/>
    <property type="match status" value="1"/>
</dbReference>
<dbReference type="GO" id="GO:0016787">
    <property type="term" value="F:hydrolase activity"/>
    <property type="evidence" value="ECO:0007669"/>
    <property type="project" value="UniProtKB-KW"/>
</dbReference>
<keyword evidence="4" id="KW-0067">ATP-binding</keyword>
<dbReference type="InterPro" id="IPR027417">
    <property type="entry name" value="P-loop_NTPase"/>
</dbReference>
<keyword evidence="2" id="KW-0378">Hydrolase</keyword>
<dbReference type="Proteomes" id="UP000507222">
    <property type="component" value="Unassembled WGS sequence"/>
</dbReference>
<proteinExistence type="predicted"/>
<keyword evidence="3" id="KW-0347">Helicase</keyword>
<evidence type="ECO:0000313" key="6">
    <source>
        <dbReference type="Proteomes" id="UP000507222"/>
    </source>
</evidence>